<dbReference type="Gene3D" id="1.10.3720.10">
    <property type="entry name" value="MetI-like"/>
    <property type="match status" value="1"/>
</dbReference>
<dbReference type="Pfam" id="PF00528">
    <property type="entry name" value="BPD_transp_1"/>
    <property type="match status" value="1"/>
</dbReference>
<feature type="transmembrane region" description="Helical" evidence="7">
    <location>
        <begin position="12"/>
        <end position="36"/>
    </location>
</feature>
<proteinExistence type="inferred from homology"/>
<feature type="transmembrane region" description="Helical" evidence="7">
    <location>
        <begin position="111"/>
        <end position="132"/>
    </location>
</feature>
<feature type="domain" description="ABC transmembrane type-1" evidence="8">
    <location>
        <begin position="76"/>
        <end position="268"/>
    </location>
</feature>
<keyword evidence="10" id="KW-1185">Reference proteome</keyword>
<feature type="transmembrane region" description="Helical" evidence="7">
    <location>
        <begin position="188"/>
        <end position="211"/>
    </location>
</feature>
<dbReference type="SUPFAM" id="SSF161098">
    <property type="entry name" value="MetI-like"/>
    <property type="match status" value="1"/>
</dbReference>
<evidence type="ECO:0000313" key="10">
    <source>
        <dbReference type="Proteomes" id="UP000768180"/>
    </source>
</evidence>
<dbReference type="InterPro" id="IPR000515">
    <property type="entry name" value="MetI-like"/>
</dbReference>
<feature type="transmembrane region" description="Helical" evidence="7">
    <location>
        <begin position="144"/>
        <end position="167"/>
    </location>
</feature>
<organism evidence="9 10">
    <name type="scientific">Fusicatenibacter saccharivorans</name>
    <dbReference type="NCBI Taxonomy" id="1150298"/>
    <lineage>
        <taxon>Bacteria</taxon>
        <taxon>Bacillati</taxon>
        <taxon>Bacillota</taxon>
        <taxon>Clostridia</taxon>
        <taxon>Lachnospirales</taxon>
        <taxon>Lachnospiraceae</taxon>
        <taxon>Fusicatenibacter</taxon>
    </lineage>
</organism>
<feature type="transmembrane region" description="Helical" evidence="7">
    <location>
        <begin position="75"/>
        <end position="99"/>
    </location>
</feature>
<evidence type="ECO:0000313" key="9">
    <source>
        <dbReference type="EMBL" id="NSE17017.1"/>
    </source>
</evidence>
<comment type="caution">
    <text evidence="9">The sequence shown here is derived from an EMBL/GenBank/DDBJ whole genome shotgun (WGS) entry which is preliminary data.</text>
</comment>
<keyword evidence="6 7" id="KW-0472">Membrane</keyword>
<evidence type="ECO:0000259" key="8">
    <source>
        <dbReference type="PROSITE" id="PS50928"/>
    </source>
</evidence>
<dbReference type="EMBL" id="JAAITQ010000021">
    <property type="protein sequence ID" value="NSE17017.1"/>
    <property type="molecule type" value="Genomic_DNA"/>
</dbReference>
<feature type="transmembrane region" description="Helical" evidence="7">
    <location>
        <begin position="247"/>
        <end position="268"/>
    </location>
</feature>
<sequence length="283" mass="31720">MRTRSQKQAKLIGRIITYTILIAAAIVCLFPFIWMISTSFKETSDIYKMPPSLLPANPTLENFIEGWKGADFGMFFQNSAVVTFLATIGTVFSSSVVAYGFARFKSRLSPVLFMILLGTMMLPSQVTLIPQYLLYYKLGMVDTFWPLIIPSWLGGGAFNIFLFIQFFRTLPKELDEAAKIDGANSWQVFTKILLPAVKPVMLAVLVMALVYNWNDFFNPLIYLNSSEKFTIAVGLQFFKGSQGNVQIGQMMAMALVSLTPVLFVFATCQKYFIQGIKMSGLKG</sequence>
<evidence type="ECO:0000256" key="6">
    <source>
        <dbReference type="ARBA" id="ARBA00023136"/>
    </source>
</evidence>
<dbReference type="PANTHER" id="PTHR43744:SF6">
    <property type="entry name" value="ABC TRANSPORTER PERMEASE PROTEIN YESQ-RELATED"/>
    <property type="match status" value="1"/>
</dbReference>
<keyword evidence="4 7" id="KW-0812">Transmembrane</keyword>
<dbReference type="PANTHER" id="PTHR43744">
    <property type="entry name" value="ABC TRANSPORTER PERMEASE PROTEIN MG189-RELATED-RELATED"/>
    <property type="match status" value="1"/>
</dbReference>
<accession>A0ABX2GGM3</accession>
<keyword evidence="5 7" id="KW-1133">Transmembrane helix</keyword>
<dbReference type="RefSeq" id="WP_022461255.1">
    <property type="nucleotide sequence ID" value="NZ_JAAINI010000017.1"/>
</dbReference>
<reference evidence="9 10" key="1">
    <citation type="journal article" date="2020" name="Cell Host Microbe">
        <title>Functional and Genomic Variation between Human-Derived Isolates of Lachnospiraceae Reveals Inter- and Intra-Species Diversity.</title>
        <authorList>
            <person name="Sorbara M.T."/>
            <person name="Littmann E.R."/>
            <person name="Fontana E."/>
            <person name="Moody T.U."/>
            <person name="Kohout C.E."/>
            <person name="Gjonbalaj M."/>
            <person name="Eaton V."/>
            <person name="Seok R."/>
            <person name="Leiner I.M."/>
            <person name="Pamer E.G."/>
        </authorList>
    </citation>
    <scope>NUCLEOTIDE SEQUENCE [LARGE SCALE GENOMIC DNA]</scope>
    <source>
        <strain evidence="9 10">MSK.14.54</strain>
    </source>
</reference>
<comment type="similarity">
    <text evidence="7">Belongs to the binding-protein-dependent transport system permease family.</text>
</comment>
<dbReference type="PROSITE" id="PS50928">
    <property type="entry name" value="ABC_TM1"/>
    <property type="match status" value="1"/>
</dbReference>
<gene>
    <name evidence="9" type="ORF">G5B05_11490</name>
</gene>
<evidence type="ECO:0000256" key="2">
    <source>
        <dbReference type="ARBA" id="ARBA00022448"/>
    </source>
</evidence>
<dbReference type="InterPro" id="IPR035906">
    <property type="entry name" value="MetI-like_sf"/>
</dbReference>
<name>A0ABX2GGM3_9FIRM</name>
<comment type="subcellular location">
    <subcellularLocation>
        <location evidence="1 7">Cell membrane</location>
        <topology evidence="1 7">Multi-pass membrane protein</topology>
    </subcellularLocation>
</comment>
<evidence type="ECO:0000256" key="1">
    <source>
        <dbReference type="ARBA" id="ARBA00004651"/>
    </source>
</evidence>
<keyword evidence="2 7" id="KW-0813">Transport</keyword>
<protein>
    <submittedName>
        <fullName evidence="9">Carbohydrate ABC transporter permease</fullName>
    </submittedName>
</protein>
<evidence type="ECO:0000256" key="5">
    <source>
        <dbReference type="ARBA" id="ARBA00022989"/>
    </source>
</evidence>
<dbReference type="CDD" id="cd06261">
    <property type="entry name" value="TM_PBP2"/>
    <property type="match status" value="1"/>
</dbReference>
<evidence type="ECO:0000256" key="3">
    <source>
        <dbReference type="ARBA" id="ARBA00022475"/>
    </source>
</evidence>
<keyword evidence="3" id="KW-1003">Cell membrane</keyword>
<dbReference type="Proteomes" id="UP000768180">
    <property type="component" value="Unassembled WGS sequence"/>
</dbReference>
<evidence type="ECO:0000256" key="4">
    <source>
        <dbReference type="ARBA" id="ARBA00022692"/>
    </source>
</evidence>
<evidence type="ECO:0000256" key="7">
    <source>
        <dbReference type="RuleBase" id="RU363032"/>
    </source>
</evidence>